<dbReference type="EMBL" id="JANFZH010000006">
    <property type="protein sequence ID" value="MCQ4839036.1"/>
    <property type="molecule type" value="Genomic_DNA"/>
</dbReference>
<comment type="caution">
    <text evidence="1">The sequence shown here is derived from an EMBL/GenBank/DDBJ whole genome shotgun (WGS) entry which is preliminary data.</text>
</comment>
<organism evidence="1 2">
    <name type="scientific">Neglectibacter timonensis</name>
    <dbReference type="NCBI Taxonomy" id="1776382"/>
    <lineage>
        <taxon>Bacteria</taxon>
        <taxon>Bacillati</taxon>
        <taxon>Bacillota</taxon>
        <taxon>Clostridia</taxon>
        <taxon>Eubacteriales</taxon>
        <taxon>Oscillospiraceae</taxon>
        <taxon>Neglectibacter</taxon>
    </lineage>
</organism>
<dbReference type="Proteomes" id="UP001524473">
    <property type="component" value="Unassembled WGS sequence"/>
</dbReference>
<accession>A0ABT1RWI6</accession>
<gene>
    <name evidence="1" type="ORF">NE695_03790</name>
</gene>
<dbReference type="GeneID" id="90533020"/>
<dbReference type="PANTHER" id="PTHR34071:SF2">
    <property type="entry name" value="FLAVIN-NUCLEOTIDE-BINDING PROTEIN"/>
    <property type="match status" value="1"/>
</dbReference>
<reference evidence="1 2" key="1">
    <citation type="submission" date="2022-06" db="EMBL/GenBank/DDBJ databases">
        <title>Isolation of gut microbiota from human fecal samples.</title>
        <authorList>
            <person name="Pamer E.G."/>
            <person name="Barat B."/>
            <person name="Waligurski E."/>
            <person name="Medina S."/>
            <person name="Paddock L."/>
            <person name="Mostad J."/>
        </authorList>
    </citation>
    <scope>NUCLEOTIDE SEQUENCE [LARGE SCALE GENOMIC DNA]</scope>
    <source>
        <strain evidence="1 2">DFI.9.73</strain>
    </source>
</reference>
<proteinExistence type="predicted"/>
<dbReference type="Gene3D" id="2.30.110.10">
    <property type="entry name" value="Electron Transport, Fmn-binding Protein, Chain A"/>
    <property type="match status" value="1"/>
</dbReference>
<protein>
    <submittedName>
        <fullName evidence="1">Pyridoxamine 5'-phosphate oxidase family protein</fullName>
    </submittedName>
</protein>
<dbReference type="InterPro" id="IPR012349">
    <property type="entry name" value="Split_barrel_FMN-bd"/>
</dbReference>
<sequence>MRRVDREVTERSELLGILKGCRVCHIGMTEGNRPYVIPMNFGAEWEENGVVIYLHCAREGKKLEILRGNPNVCFEADCSHNLIEANKACGYGYEFSSVIGSGRVEILEDPTEKAHGLSCLMFHQTGKHFSFTDTETDSVSVLKIKLEDISGKRHTG</sequence>
<dbReference type="RefSeq" id="WP_066865643.1">
    <property type="nucleotide sequence ID" value="NZ_CABKVV010000014.1"/>
</dbReference>
<evidence type="ECO:0000313" key="1">
    <source>
        <dbReference type="EMBL" id="MCQ4839036.1"/>
    </source>
</evidence>
<dbReference type="SUPFAM" id="SSF50475">
    <property type="entry name" value="FMN-binding split barrel"/>
    <property type="match status" value="1"/>
</dbReference>
<name>A0ABT1RWI6_9FIRM</name>
<dbReference type="InterPro" id="IPR024747">
    <property type="entry name" value="Pyridox_Oxase-rel"/>
</dbReference>
<dbReference type="PANTHER" id="PTHR34071">
    <property type="entry name" value="5-NITROIMIDAZOLE ANTIBIOTICS RESISTANCE PROTEIN, NIMA-FAMILY-RELATED PROTEIN-RELATED"/>
    <property type="match status" value="1"/>
</dbReference>
<keyword evidence="2" id="KW-1185">Reference proteome</keyword>
<evidence type="ECO:0000313" key="2">
    <source>
        <dbReference type="Proteomes" id="UP001524473"/>
    </source>
</evidence>
<dbReference type="Pfam" id="PF12900">
    <property type="entry name" value="Pyridox_ox_2"/>
    <property type="match status" value="1"/>
</dbReference>